<accession>A0A087G2D4</accession>
<gene>
    <name evidence="2" type="ORF">AALP_AAs63262U000100</name>
</gene>
<dbReference type="AlphaFoldDB" id="A0A087G2D4"/>
<organism evidence="2 3">
    <name type="scientific">Arabis alpina</name>
    <name type="common">Alpine rock-cress</name>
    <dbReference type="NCBI Taxonomy" id="50452"/>
    <lineage>
        <taxon>Eukaryota</taxon>
        <taxon>Viridiplantae</taxon>
        <taxon>Streptophyta</taxon>
        <taxon>Embryophyta</taxon>
        <taxon>Tracheophyta</taxon>
        <taxon>Spermatophyta</taxon>
        <taxon>Magnoliopsida</taxon>
        <taxon>eudicotyledons</taxon>
        <taxon>Gunneridae</taxon>
        <taxon>Pentapetalae</taxon>
        <taxon>rosids</taxon>
        <taxon>malvids</taxon>
        <taxon>Brassicales</taxon>
        <taxon>Brassicaceae</taxon>
        <taxon>Arabideae</taxon>
        <taxon>Arabis</taxon>
    </lineage>
</organism>
<dbReference type="Proteomes" id="UP000029120">
    <property type="component" value="Unassembled WGS sequence"/>
</dbReference>
<evidence type="ECO:0000313" key="2">
    <source>
        <dbReference type="EMBL" id="KFK24036.1"/>
    </source>
</evidence>
<feature type="region of interest" description="Disordered" evidence="1">
    <location>
        <begin position="1"/>
        <end position="32"/>
    </location>
</feature>
<keyword evidence="3" id="KW-1185">Reference proteome</keyword>
<dbReference type="eggNOG" id="KOG0800">
    <property type="taxonomic scope" value="Eukaryota"/>
</dbReference>
<reference evidence="3" key="1">
    <citation type="journal article" date="2015" name="Nat. Plants">
        <title>Genome expansion of Arabis alpina linked with retrotransposition and reduced symmetric DNA methylation.</title>
        <authorList>
            <person name="Willing E.M."/>
            <person name="Rawat V."/>
            <person name="Mandakova T."/>
            <person name="Maumus F."/>
            <person name="James G.V."/>
            <person name="Nordstroem K.J."/>
            <person name="Becker C."/>
            <person name="Warthmann N."/>
            <person name="Chica C."/>
            <person name="Szarzynska B."/>
            <person name="Zytnicki M."/>
            <person name="Albani M.C."/>
            <person name="Kiefer C."/>
            <person name="Bergonzi S."/>
            <person name="Castaings L."/>
            <person name="Mateos J.L."/>
            <person name="Berns M.C."/>
            <person name="Bujdoso N."/>
            <person name="Piofczyk T."/>
            <person name="de Lorenzo L."/>
            <person name="Barrero-Sicilia C."/>
            <person name="Mateos I."/>
            <person name="Piednoel M."/>
            <person name="Hagmann J."/>
            <person name="Chen-Min-Tao R."/>
            <person name="Iglesias-Fernandez R."/>
            <person name="Schuster S.C."/>
            <person name="Alonso-Blanco C."/>
            <person name="Roudier F."/>
            <person name="Carbonero P."/>
            <person name="Paz-Ares J."/>
            <person name="Davis S.J."/>
            <person name="Pecinka A."/>
            <person name="Quesneville H."/>
            <person name="Colot V."/>
            <person name="Lysak M.A."/>
            <person name="Weigel D."/>
            <person name="Coupland G."/>
            <person name="Schneeberger K."/>
        </authorList>
    </citation>
    <scope>NUCLEOTIDE SEQUENCE [LARGE SCALE GENOMIC DNA]</scope>
    <source>
        <strain evidence="3">cv. Pajares</strain>
    </source>
</reference>
<evidence type="ECO:0000313" key="3">
    <source>
        <dbReference type="Proteomes" id="UP000029120"/>
    </source>
</evidence>
<dbReference type="OrthoDB" id="8062037at2759"/>
<feature type="compositionally biased region" description="Polar residues" evidence="1">
    <location>
        <begin position="19"/>
        <end position="32"/>
    </location>
</feature>
<dbReference type="EMBL" id="KL972877">
    <property type="protein sequence ID" value="KFK24036.1"/>
    <property type="molecule type" value="Genomic_DNA"/>
</dbReference>
<proteinExistence type="predicted"/>
<sequence length="94" mass="9988">MSSFFLLPTSETTRKKTTDFPQTGSSSSFLGHSCTASASQQVSVPAVIRSSADWDATNFKKTKKSKKKKKGSYNGGSGSVKILTEVDRTGCVGC</sequence>
<protein>
    <submittedName>
        <fullName evidence="2">Uncharacterized protein</fullName>
    </submittedName>
</protein>
<evidence type="ECO:0000256" key="1">
    <source>
        <dbReference type="SAM" id="MobiDB-lite"/>
    </source>
</evidence>
<dbReference type="Gramene" id="KFK24036">
    <property type="protein sequence ID" value="KFK24036"/>
    <property type="gene ID" value="AALP_AAs63262U000100"/>
</dbReference>
<name>A0A087G2D4_ARAAL</name>